<feature type="transmembrane region" description="Helical" evidence="9">
    <location>
        <begin position="232"/>
        <end position="252"/>
    </location>
</feature>
<dbReference type="PRINTS" id="PR00237">
    <property type="entry name" value="GPCRRHODOPSN"/>
</dbReference>
<feature type="transmembrane region" description="Helical" evidence="9">
    <location>
        <begin position="173"/>
        <end position="194"/>
    </location>
</feature>
<evidence type="ECO:0000256" key="2">
    <source>
        <dbReference type="ARBA" id="ARBA00022692"/>
    </source>
</evidence>
<dbReference type="SUPFAM" id="SSF81321">
    <property type="entry name" value="Family A G protein-coupled receptor-like"/>
    <property type="match status" value="1"/>
</dbReference>
<dbReference type="Pfam" id="PF00001">
    <property type="entry name" value="7tm_1"/>
    <property type="match status" value="1"/>
</dbReference>
<keyword evidence="12" id="KW-1185">Reference proteome</keyword>
<evidence type="ECO:0000256" key="7">
    <source>
        <dbReference type="ARBA" id="ARBA00023224"/>
    </source>
</evidence>
<dbReference type="GO" id="GO:0004930">
    <property type="term" value="F:G protein-coupled receptor activity"/>
    <property type="evidence" value="ECO:0007669"/>
    <property type="project" value="UniProtKB-KW"/>
</dbReference>
<keyword evidence="3 9" id="KW-1133">Transmembrane helix</keyword>
<comment type="subcellular location">
    <subcellularLocation>
        <location evidence="1">Membrane</location>
        <topology evidence="1">Multi-pass membrane protein</topology>
    </subcellularLocation>
</comment>
<feature type="transmembrane region" description="Helical" evidence="9">
    <location>
        <begin position="84"/>
        <end position="106"/>
    </location>
</feature>
<evidence type="ECO:0000313" key="12">
    <source>
        <dbReference type="Proteomes" id="UP000887568"/>
    </source>
</evidence>
<comment type="similarity">
    <text evidence="8">Belongs to the G-protein coupled receptor 1 family.</text>
</comment>
<evidence type="ECO:0000256" key="1">
    <source>
        <dbReference type="ARBA" id="ARBA00004141"/>
    </source>
</evidence>
<reference evidence="11" key="1">
    <citation type="submission" date="2022-11" db="UniProtKB">
        <authorList>
            <consortium name="EnsemblMetazoa"/>
        </authorList>
    </citation>
    <scope>IDENTIFICATION</scope>
</reference>
<dbReference type="PROSITE" id="PS50262">
    <property type="entry name" value="G_PROTEIN_RECEP_F1_2"/>
    <property type="match status" value="1"/>
</dbReference>
<evidence type="ECO:0000256" key="4">
    <source>
        <dbReference type="ARBA" id="ARBA00023040"/>
    </source>
</evidence>
<dbReference type="Gene3D" id="1.20.1070.10">
    <property type="entry name" value="Rhodopsin 7-helix transmembrane proteins"/>
    <property type="match status" value="1"/>
</dbReference>
<keyword evidence="6 8" id="KW-0675">Receptor</keyword>
<dbReference type="GO" id="GO:0005886">
    <property type="term" value="C:plasma membrane"/>
    <property type="evidence" value="ECO:0007669"/>
    <property type="project" value="TreeGrafter"/>
</dbReference>
<feature type="transmembrane region" description="Helical" evidence="9">
    <location>
        <begin position="280"/>
        <end position="308"/>
    </location>
</feature>
<proteinExistence type="inferred from homology"/>
<keyword evidence="5 9" id="KW-0472">Membrane</keyword>
<dbReference type="GeneID" id="119725162"/>
<evidence type="ECO:0000259" key="10">
    <source>
        <dbReference type="PROSITE" id="PS50262"/>
    </source>
</evidence>
<evidence type="ECO:0000256" key="5">
    <source>
        <dbReference type="ARBA" id="ARBA00023136"/>
    </source>
</evidence>
<dbReference type="OrthoDB" id="5950040at2759"/>
<dbReference type="SMART" id="SM01381">
    <property type="entry name" value="7TM_GPCR_Srsx"/>
    <property type="match status" value="1"/>
</dbReference>
<sequence>MNASDTISFSSSFDFSMSAGNCSPDDTLYLDDPYYASFYLYQPIDKIMTFYIIPVISVFGILSNLAFILVVYKVPFMRSPTSCYLVQLAVSDTIFLLVAAVEKIVLVSSTPIQLDMSPIGFVPGCILRPGLLDTPYFASLFFITAVTFDRYIAICWPLRVRLQTKTRRAKVSLFSWLTAIVFAACLLPAFYTLLCIVPPEFETSEFPQQILACDTSFVPKIFYYVRYALQTLPFFVSLVIDVVLYVAILRAIRRRKKTMRSALTHSTAQSRHARNAVDRMVLVTGGLFFLLLSPLECYFIVISISEIFDYYPLSAEQEAIVIWVFRLLSYVNSSINPVVYNITNSRYREAFKMVFWRKTSKPENSSTSIFNIQHAAQRQADPSTSVTNA</sequence>
<dbReference type="EnsemblMetazoa" id="XM_038196522.1">
    <property type="protein sequence ID" value="XP_038052450.1"/>
    <property type="gene ID" value="LOC119725162"/>
</dbReference>
<dbReference type="CDD" id="cd00637">
    <property type="entry name" value="7tm_classA_rhodopsin-like"/>
    <property type="match status" value="1"/>
</dbReference>
<dbReference type="InterPro" id="IPR000276">
    <property type="entry name" value="GPCR_Rhodpsn"/>
</dbReference>
<dbReference type="RefSeq" id="XP_038052450.1">
    <property type="nucleotide sequence ID" value="XM_038196522.1"/>
</dbReference>
<accession>A0A913ZMW7</accession>
<dbReference type="Proteomes" id="UP000887568">
    <property type="component" value="Unplaced"/>
</dbReference>
<evidence type="ECO:0000313" key="11">
    <source>
        <dbReference type="EnsemblMetazoa" id="XP_038052450.1"/>
    </source>
</evidence>
<evidence type="ECO:0000256" key="3">
    <source>
        <dbReference type="ARBA" id="ARBA00022989"/>
    </source>
</evidence>
<evidence type="ECO:0000256" key="9">
    <source>
        <dbReference type="SAM" id="Phobius"/>
    </source>
</evidence>
<feature type="transmembrane region" description="Helical" evidence="9">
    <location>
        <begin position="136"/>
        <end position="153"/>
    </location>
</feature>
<dbReference type="InterPro" id="IPR017452">
    <property type="entry name" value="GPCR_Rhodpsn_7TM"/>
</dbReference>
<feature type="transmembrane region" description="Helical" evidence="9">
    <location>
        <begin position="48"/>
        <end position="72"/>
    </location>
</feature>
<feature type="domain" description="G-protein coupled receptors family 1 profile" evidence="10">
    <location>
        <begin position="63"/>
        <end position="340"/>
    </location>
</feature>
<evidence type="ECO:0000256" key="6">
    <source>
        <dbReference type="ARBA" id="ARBA00023170"/>
    </source>
</evidence>
<dbReference type="PROSITE" id="PS00237">
    <property type="entry name" value="G_PROTEIN_RECEP_F1_1"/>
    <property type="match status" value="1"/>
</dbReference>
<keyword evidence="2 8" id="KW-0812">Transmembrane</keyword>
<dbReference type="AlphaFoldDB" id="A0A913ZMW7"/>
<organism evidence="11 12">
    <name type="scientific">Patiria miniata</name>
    <name type="common">Bat star</name>
    <name type="synonym">Asterina miniata</name>
    <dbReference type="NCBI Taxonomy" id="46514"/>
    <lineage>
        <taxon>Eukaryota</taxon>
        <taxon>Metazoa</taxon>
        <taxon>Echinodermata</taxon>
        <taxon>Eleutherozoa</taxon>
        <taxon>Asterozoa</taxon>
        <taxon>Asteroidea</taxon>
        <taxon>Valvatacea</taxon>
        <taxon>Valvatida</taxon>
        <taxon>Asterinidae</taxon>
        <taxon>Patiria</taxon>
    </lineage>
</organism>
<keyword evidence="4 8" id="KW-0297">G-protein coupled receptor</keyword>
<protein>
    <recommendedName>
        <fullName evidence="10">G-protein coupled receptors family 1 profile domain-containing protein</fullName>
    </recommendedName>
</protein>
<dbReference type="PANTHER" id="PTHR24243">
    <property type="entry name" value="G-PROTEIN COUPLED RECEPTOR"/>
    <property type="match status" value="1"/>
</dbReference>
<name>A0A913ZMW7_PATMI</name>
<dbReference type="PANTHER" id="PTHR24243:SF208">
    <property type="entry name" value="PYROKININ-1 RECEPTOR"/>
    <property type="match status" value="1"/>
</dbReference>
<evidence type="ECO:0000256" key="8">
    <source>
        <dbReference type="RuleBase" id="RU000688"/>
    </source>
</evidence>
<keyword evidence="7 8" id="KW-0807">Transducer</keyword>
<feature type="transmembrane region" description="Helical" evidence="9">
    <location>
        <begin position="320"/>
        <end position="343"/>
    </location>
</feature>